<accession>S8BSK7</accession>
<dbReference type="Proteomes" id="UP000015453">
    <property type="component" value="Unassembled WGS sequence"/>
</dbReference>
<organism evidence="2 3">
    <name type="scientific">Genlisea aurea</name>
    <dbReference type="NCBI Taxonomy" id="192259"/>
    <lineage>
        <taxon>Eukaryota</taxon>
        <taxon>Viridiplantae</taxon>
        <taxon>Streptophyta</taxon>
        <taxon>Embryophyta</taxon>
        <taxon>Tracheophyta</taxon>
        <taxon>Spermatophyta</taxon>
        <taxon>Magnoliopsida</taxon>
        <taxon>eudicotyledons</taxon>
        <taxon>Gunneridae</taxon>
        <taxon>Pentapetalae</taxon>
        <taxon>asterids</taxon>
        <taxon>lamiids</taxon>
        <taxon>Lamiales</taxon>
        <taxon>Lentibulariaceae</taxon>
        <taxon>Genlisea</taxon>
    </lineage>
</organism>
<proteinExistence type="predicted"/>
<protein>
    <submittedName>
        <fullName evidence="2">Uncharacterized protein</fullName>
    </submittedName>
</protein>
<comment type="caution">
    <text evidence="2">The sequence shown here is derived from an EMBL/GenBank/DDBJ whole genome shotgun (WGS) entry which is preliminary data.</text>
</comment>
<dbReference type="EMBL" id="AUSU01010093">
    <property type="protein sequence ID" value="EPS57570.1"/>
    <property type="molecule type" value="Genomic_DNA"/>
</dbReference>
<evidence type="ECO:0000313" key="2">
    <source>
        <dbReference type="EMBL" id="EPS57570.1"/>
    </source>
</evidence>
<dbReference type="AlphaFoldDB" id="S8BSK7"/>
<keyword evidence="3" id="KW-1185">Reference proteome</keyword>
<name>S8BSK7_9LAMI</name>
<gene>
    <name evidence="2" type="ORF">M569_17247</name>
</gene>
<evidence type="ECO:0000313" key="3">
    <source>
        <dbReference type="Proteomes" id="UP000015453"/>
    </source>
</evidence>
<evidence type="ECO:0000256" key="1">
    <source>
        <dbReference type="SAM" id="MobiDB-lite"/>
    </source>
</evidence>
<reference evidence="2 3" key="1">
    <citation type="journal article" date="2013" name="BMC Genomics">
        <title>The miniature genome of a carnivorous plant Genlisea aurea contains a low number of genes and short non-coding sequences.</title>
        <authorList>
            <person name="Leushkin E.V."/>
            <person name="Sutormin R.A."/>
            <person name="Nabieva E.R."/>
            <person name="Penin A.A."/>
            <person name="Kondrashov A.S."/>
            <person name="Logacheva M.D."/>
        </authorList>
    </citation>
    <scope>NUCLEOTIDE SEQUENCE [LARGE SCALE GENOMIC DNA]</scope>
</reference>
<feature type="region of interest" description="Disordered" evidence="1">
    <location>
        <begin position="17"/>
        <end position="37"/>
    </location>
</feature>
<sequence length="104" mass="11574">MSSSSDRSHMSVTKVITGLETRTSPMPHMGKEIGSQPSKPYVEFRARLAHNSAHLPRVSLMLHAFMLHLYSVKEEILCVEVRLEENNGVSIPLDDLEGLLAQSC</sequence>